<dbReference type="Proteomes" id="UP000242427">
    <property type="component" value="Unassembled WGS sequence"/>
</dbReference>
<feature type="transmembrane region" description="Helical" evidence="1">
    <location>
        <begin position="12"/>
        <end position="33"/>
    </location>
</feature>
<proteinExistence type="predicted"/>
<keyword evidence="3" id="KW-1185">Reference proteome</keyword>
<keyword evidence="1" id="KW-1133">Transmembrane helix</keyword>
<sequence>MTSRDSRRTAAALIPASLIPALIPVFPTALLALPLCVALAAAGLLPWSVPFSVAAALAVLVLYRHARR</sequence>
<evidence type="ECO:0000313" key="2">
    <source>
        <dbReference type="EMBL" id="PSJ28536.1"/>
    </source>
</evidence>
<name>A0A9X7JRR9_9ACTN</name>
<keyword evidence="1" id="KW-0472">Membrane</keyword>
<dbReference type="RefSeq" id="WP_106675794.1">
    <property type="nucleotide sequence ID" value="NZ_PXWG01000021.1"/>
</dbReference>
<gene>
    <name evidence="2" type="ORF">B7P34_11760</name>
</gene>
<dbReference type="EMBL" id="PXWG01000021">
    <property type="protein sequence ID" value="PSJ28536.1"/>
    <property type="molecule type" value="Genomic_DNA"/>
</dbReference>
<organism evidence="2 3">
    <name type="scientific">Streptosporangium nondiastaticum</name>
    <dbReference type="NCBI Taxonomy" id="35764"/>
    <lineage>
        <taxon>Bacteria</taxon>
        <taxon>Bacillati</taxon>
        <taxon>Actinomycetota</taxon>
        <taxon>Actinomycetes</taxon>
        <taxon>Streptosporangiales</taxon>
        <taxon>Streptosporangiaceae</taxon>
        <taxon>Streptosporangium</taxon>
    </lineage>
</organism>
<protein>
    <submittedName>
        <fullName evidence="2">Uncharacterized protein</fullName>
    </submittedName>
</protein>
<feature type="transmembrane region" description="Helical" evidence="1">
    <location>
        <begin position="39"/>
        <end position="63"/>
    </location>
</feature>
<evidence type="ECO:0000313" key="3">
    <source>
        <dbReference type="Proteomes" id="UP000242427"/>
    </source>
</evidence>
<accession>A0A9X7JRR9</accession>
<evidence type="ECO:0000256" key="1">
    <source>
        <dbReference type="SAM" id="Phobius"/>
    </source>
</evidence>
<comment type="caution">
    <text evidence="2">The sequence shown here is derived from an EMBL/GenBank/DDBJ whole genome shotgun (WGS) entry which is preliminary data.</text>
</comment>
<dbReference type="AlphaFoldDB" id="A0A9X7JRR9"/>
<reference evidence="2 3" key="1">
    <citation type="submission" date="2018-03" db="EMBL/GenBank/DDBJ databases">
        <title>Chitinolytic properties of Streptosporangium nondiastaticum TBG75A20.</title>
        <authorList>
            <person name="Gayathri V."/>
            <person name="Shiburaj S."/>
        </authorList>
    </citation>
    <scope>NUCLEOTIDE SEQUENCE [LARGE SCALE GENOMIC DNA]</scope>
    <source>
        <strain evidence="2 3">TBG75A20</strain>
    </source>
</reference>
<keyword evidence="1" id="KW-0812">Transmembrane</keyword>